<dbReference type="InterPro" id="IPR045464">
    <property type="entry name" value="Hrt3/FBXO9_C"/>
</dbReference>
<organism evidence="4 5">
    <name type="scientific">Asparagus officinalis</name>
    <name type="common">Garden asparagus</name>
    <dbReference type="NCBI Taxonomy" id="4686"/>
    <lineage>
        <taxon>Eukaryota</taxon>
        <taxon>Viridiplantae</taxon>
        <taxon>Streptophyta</taxon>
        <taxon>Embryophyta</taxon>
        <taxon>Tracheophyta</taxon>
        <taxon>Spermatophyta</taxon>
        <taxon>Magnoliopsida</taxon>
        <taxon>Liliopsida</taxon>
        <taxon>Asparagales</taxon>
        <taxon>Asparagaceae</taxon>
        <taxon>Asparagoideae</taxon>
        <taxon>Asparagus</taxon>
    </lineage>
</organism>
<keyword evidence="5" id="KW-1185">Reference proteome</keyword>
<dbReference type="GO" id="GO:0009409">
    <property type="term" value="P:response to cold"/>
    <property type="evidence" value="ECO:0007669"/>
    <property type="project" value="EnsemblPlants"/>
</dbReference>
<accession>A0A5P1EBA5</accession>
<sequence>MASEVSRSVPPEFGIFSHQKMKQFIGTERPWLSLYGKRVRPVAPFGSMSSRPFHDPALIHRSLPDELIYEVFARADPYSLGRAACVCRKWRYTIRNPSLWQNACLRAWQLSGASENYKIVTSMYDCSWRKMWTHRPRVRFDGLYVSRNTYVRVGVAEWKVTNPVHLVCYYRYIRFYPNGRLLYKVSSQRVKEAAKCMHLRASKPDCVYKGEYRLAEDQVEAAILYPGVRLTLLRIRARVRGTVVGANNRVDLLRLVTTGVNESEIKNHSGGLLGFVEGWTEDETHDPDVPAISHSRGLSPCVFVPFNEADTSVLNLPVDKMDYYVPG</sequence>
<reference evidence="5" key="1">
    <citation type="journal article" date="2017" name="Nat. Commun.">
        <title>The asparagus genome sheds light on the origin and evolution of a young Y chromosome.</title>
        <authorList>
            <person name="Harkess A."/>
            <person name="Zhou J."/>
            <person name="Xu C."/>
            <person name="Bowers J.E."/>
            <person name="Van der Hulst R."/>
            <person name="Ayyampalayam S."/>
            <person name="Mercati F."/>
            <person name="Riccardi P."/>
            <person name="McKain M.R."/>
            <person name="Kakrana A."/>
            <person name="Tang H."/>
            <person name="Ray J."/>
            <person name="Groenendijk J."/>
            <person name="Arikit S."/>
            <person name="Mathioni S.M."/>
            <person name="Nakano M."/>
            <person name="Shan H."/>
            <person name="Telgmann-Rauber A."/>
            <person name="Kanno A."/>
            <person name="Yue Z."/>
            <person name="Chen H."/>
            <person name="Li W."/>
            <person name="Chen Y."/>
            <person name="Xu X."/>
            <person name="Zhang Y."/>
            <person name="Luo S."/>
            <person name="Chen H."/>
            <person name="Gao J."/>
            <person name="Mao Z."/>
            <person name="Pires J.C."/>
            <person name="Luo M."/>
            <person name="Kudrna D."/>
            <person name="Wing R.A."/>
            <person name="Meyers B.C."/>
            <person name="Yi K."/>
            <person name="Kong H."/>
            <person name="Lavrijsen P."/>
            <person name="Sunseri F."/>
            <person name="Falavigna A."/>
            <person name="Ye Y."/>
            <person name="Leebens-Mack J.H."/>
            <person name="Chen G."/>
        </authorList>
    </citation>
    <scope>NUCLEOTIDE SEQUENCE [LARGE SCALE GENOMIC DNA]</scope>
    <source>
        <strain evidence="5">cv. DH0086</strain>
    </source>
</reference>
<evidence type="ECO:0000313" key="5">
    <source>
        <dbReference type="Proteomes" id="UP000243459"/>
    </source>
</evidence>
<comment type="subunit">
    <text evidence="2">Component of the SCF-type E3 ligase complex.</text>
</comment>
<dbReference type="GO" id="GO:0005739">
    <property type="term" value="C:mitochondrion"/>
    <property type="evidence" value="ECO:0007669"/>
    <property type="project" value="EnsemblPlants"/>
</dbReference>
<dbReference type="GO" id="GO:0006417">
    <property type="term" value="P:regulation of translation"/>
    <property type="evidence" value="ECO:0007669"/>
    <property type="project" value="EnsemblPlants"/>
</dbReference>
<keyword evidence="2" id="KW-0539">Nucleus</keyword>
<dbReference type="Gene3D" id="1.20.1280.50">
    <property type="match status" value="1"/>
</dbReference>
<evidence type="ECO:0000259" key="3">
    <source>
        <dbReference type="PROSITE" id="PS50181"/>
    </source>
</evidence>
<dbReference type="GO" id="GO:0090406">
    <property type="term" value="C:pollen tube"/>
    <property type="evidence" value="ECO:0007669"/>
    <property type="project" value="EnsemblPlants"/>
</dbReference>
<evidence type="ECO:0000256" key="1">
    <source>
        <dbReference type="ARBA" id="ARBA00022786"/>
    </source>
</evidence>
<dbReference type="GO" id="GO:0009408">
    <property type="term" value="P:response to heat"/>
    <property type="evidence" value="ECO:0007669"/>
    <property type="project" value="EnsemblPlants"/>
</dbReference>
<evidence type="ECO:0000313" key="4">
    <source>
        <dbReference type="EMBL" id="ONK58206.1"/>
    </source>
</evidence>
<dbReference type="Pfam" id="PF12937">
    <property type="entry name" value="F-box-like"/>
    <property type="match status" value="1"/>
</dbReference>
<dbReference type="Gramene" id="ONK58206">
    <property type="protein sequence ID" value="ONK58206"/>
    <property type="gene ID" value="A4U43_C09F9570"/>
</dbReference>
<dbReference type="GO" id="GO:0005634">
    <property type="term" value="C:nucleus"/>
    <property type="evidence" value="ECO:0007669"/>
    <property type="project" value="UniProtKB-SubCell"/>
</dbReference>
<dbReference type="PROSITE" id="PS50181">
    <property type="entry name" value="FBOX"/>
    <property type="match status" value="1"/>
</dbReference>
<comment type="subcellular location">
    <subcellularLocation>
        <location evidence="2">Nucleus</location>
    </subcellularLocation>
</comment>
<dbReference type="Pfam" id="PF19270">
    <property type="entry name" value="FBO_C"/>
    <property type="match status" value="1"/>
</dbReference>
<dbReference type="PANTHER" id="PTHR12874:SF9">
    <property type="entry name" value="F-BOX ONLY PROTEIN 48"/>
    <property type="match status" value="1"/>
</dbReference>
<comment type="function">
    <text evidence="2">Acts as a component of a SCF E3 ubiquitin ligase complexes.</text>
</comment>
<dbReference type="EMBL" id="CM007389">
    <property type="protein sequence ID" value="ONK58206.1"/>
    <property type="molecule type" value="Genomic_DNA"/>
</dbReference>
<dbReference type="OMA" id="VKCMNFR"/>
<dbReference type="AlphaFoldDB" id="A0A5P1EBA5"/>
<proteinExistence type="predicted"/>
<dbReference type="GO" id="GO:0031146">
    <property type="term" value="P:SCF-dependent proteasomal ubiquitin-dependent protein catabolic process"/>
    <property type="evidence" value="ECO:0007669"/>
    <property type="project" value="UniProtKB-UniRule"/>
</dbReference>
<dbReference type="InterPro" id="IPR001810">
    <property type="entry name" value="F-box_dom"/>
</dbReference>
<gene>
    <name evidence="4" type="ORF">A4U43_C09F9570</name>
</gene>
<dbReference type="InterPro" id="IPR036047">
    <property type="entry name" value="F-box-like_dom_sf"/>
</dbReference>
<keyword evidence="1 2" id="KW-0833">Ubl conjugation pathway</keyword>
<dbReference type="Proteomes" id="UP000243459">
    <property type="component" value="Chromosome 9"/>
</dbReference>
<comment type="pathway">
    <text evidence="2">Protein modification; protein ubiquitination.</text>
</comment>
<evidence type="ECO:0000256" key="2">
    <source>
        <dbReference type="RuleBase" id="RU369085"/>
    </source>
</evidence>
<feature type="domain" description="F-box" evidence="3">
    <location>
        <begin position="57"/>
        <end position="103"/>
    </location>
</feature>
<protein>
    <recommendedName>
        <fullName evidence="2">F-box protein</fullName>
    </recommendedName>
</protein>
<dbReference type="PANTHER" id="PTHR12874">
    <property type="entry name" value="F-BOX ONLY PROTEIN 48-RELATED"/>
    <property type="match status" value="1"/>
</dbReference>
<dbReference type="GO" id="GO:0016567">
    <property type="term" value="P:protein ubiquitination"/>
    <property type="evidence" value="ECO:0007669"/>
    <property type="project" value="UniProtKB-UniRule"/>
</dbReference>
<dbReference type="CDD" id="cd22151">
    <property type="entry name" value="F-box_AtGID2-like"/>
    <property type="match status" value="1"/>
</dbReference>
<dbReference type="OrthoDB" id="2117972at2759"/>
<dbReference type="SUPFAM" id="SSF81383">
    <property type="entry name" value="F-box domain"/>
    <property type="match status" value="1"/>
</dbReference>
<dbReference type="GO" id="GO:0019005">
    <property type="term" value="C:SCF ubiquitin ligase complex"/>
    <property type="evidence" value="ECO:0007669"/>
    <property type="project" value="UniProtKB-UniRule"/>
</dbReference>
<name>A0A5P1EBA5_ASPOF</name>
<dbReference type="SMART" id="SM00256">
    <property type="entry name" value="FBOX"/>
    <property type="match status" value="1"/>
</dbReference>